<accession>A0A6A4GMW3</accession>
<gene>
    <name evidence="3" type="ORF">BT96DRAFT_949004</name>
</gene>
<feature type="region of interest" description="Disordered" evidence="1">
    <location>
        <begin position="653"/>
        <end position="679"/>
    </location>
</feature>
<feature type="region of interest" description="Disordered" evidence="1">
    <location>
        <begin position="727"/>
        <end position="753"/>
    </location>
</feature>
<evidence type="ECO:0000256" key="1">
    <source>
        <dbReference type="SAM" id="MobiDB-lite"/>
    </source>
</evidence>
<dbReference type="AlphaFoldDB" id="A0A6A4GMW3"/>
<feature type="region of interest" description="Disordered" evidence="1">
    <location>
        <begin position="385"/>
        <end position="414"/>
    </location>
</feature>
<feature type="transmembrane region" description="Helical" evidence="2">
    <location>
        <begin position="823"/>
        <end position="844"/>
    </location>
</feature>
<keyword evidence="2" id="KW-0472">Membrane</keyword>
<evidence type="ECO:0000313" key="4">
    <source>
        <dbReference type="Proteomes" id="UP000799118"/>
    </source>
</evidence>
<keyword evidence="2" id="KW-0812">Transmembrane</keyword>
<feature type="compositionally biased region" description="Basic and acidic residues" evidence="1">
    <location>
        <begin position="67"/>
        <end position="76"/>
    </location>
</feature>
<keyword evidence="4" id="KW-1185">Reference proteome</keyword>
<organism evidence="3 4">
    <name type="scientific">Gymnopus androsaceus JB14</name>
    <dbReference type="NCBI Taxonomy" id="1447944"/>
    <lineage>
        <taxon>Eukaryota</taxon>
        <taxon>Fungi</taxon>
        <taxon>Dikarya</taxon>
        <taxon>Basidiomycota</taxon>
        <taxon>Agaricomycotina</taxon>
        <taxon>Agaricomycetes</taxon>
        <taxon>Agaricomycetidae</taxon>
        <taxon>Agaricales</taxon>
        <taxon>Marasmiineae</taxon>
        <taxon>Omphalotaceae</taxon>
        <taxon>Gymnopus</taxon>
    </lineage>
</organism>
<evidence type="ECO:0000256" key="2">
    <source>
        <dbReference type="SAM" id="Phobius"/>
    </source>
</evidence>
<reference evidence="3" key="1">
    <citation type="journal article" date="2019" name="Environ. Microbiol.">
        <title>Fungal ecological strategies reflected in gene transcription - a case study of two litter decomposers.</title>
        <authorList>
            <person name="Barbi F."/>
            <person name="Kohler A."/>
            <person name="Barry K."/>
            <person name="Baskaran P."/>
            <person name="Daum C."/>
            <person name="Fauchery L."/>
            <person name="Ihrmark K."/>
            <person name="Kuo A."/>
            <person name="LaButti K."/>
            <person name="Lipzen A."/>
            <person name="Morin E."/>
            <person name="Grigoriev I.V."/>
            <person name="Henrissat B."/>
            <person name="Lindahl B."/>
            <person name="Martin F."/>
        </authorList>
    </citation>
    <scope>NUCLEOTIDE SEQUENCE</scope>
    <source>
        <strain evidence="3">JB14</strain>
    </source>
</reference>
<dbReference type="EMBL" id="ML769865">
    <property type="protein sequence ID" value="KAE9386595.1"/>
    <property type="molecule type" value="Genomic_DNA"/>
</dbReference>
<dbReference type="Proteomes" id="UP000799118">
    <property type="component" value="Unassembled WGS sequence"/>
</dbReference>
<name>A0A6A4GMW3_9AGAR</name>
<keyword evidence="2" id="KW-1133">Transmembrane helix</keyword>
<sequence>MDHQSHYRGRRDFTQPTLVQYPTLGSFVIPQGSGKDIIEAKELASTTRPSSGILLLKPDNDEIPGPMEKEGSSKTCDHLHENPFVAPPKSVKVRAMSLATQYYVARTLHFISCPPSPTGIRTLPDNVLFVNVSVQAQATHCTDPEAVRMWIWDSTAKEWQRISYGEGRRLNGYNVALSIRCNLEPSWISLNALKRKEKAAASNHWQPSTTILNPMSSTQSTIDHIWTLLDKIQDESGKELSESRTAGKKTREISTHCSQQAIQISDRLRSAKKRFEDILLASNDMVVQHYAPKKDMIDKLQRNGLNASTTLRYLVAHCEEASAFEAQDVLILIKRSTVQARSQESFTLNKGAADSVLTILGRSTKVLRRIVNAFEERIPSLQNGRVLEDPTTTLEDSNEKKTQTGHSRHSDSGSSYFDDIARKVALEHNNAVKQILYQYQSQSTHSVDQLSHQYWISSKTTAMYNALDALEREGRLNVEYANDLFVKAEAKFSQQDEELTLAGDNLEEVFHVFKTSIEALESRCNSPSIRNLTYPTAPWAVITRGRMNVTEYLNYVWVTIMMILVLGHDPTINSAVIETALKRLSLAEWSLHLDWHRFSSDPQTSNPYLALLEAVTNLCRRLEMAAKTSVSNGIPLFTMKIGTRIIAEILDPSSDESEQPSVQSLVESDAPRLGLQSTSDQAVGELFEERVGSEYRACVDDSFNPKERQAQSLSNLSSALGKTRTWMSPIDERSEDDFSSVEVENDTRENDLSSAKAYSSPLVLTPDSSPLVNHTGSLECQQGYFDKAMSKEALEAKITAESPLDDDGERSSWHDLYVLFAKWRWSLAMIGGLLIAWMAATIYLRQDSEPDWIWTYDDSYMVHQKNSRGNRRITSKVEAIFL</sequence>
<evidence type="ECO:0000313" key="3">
    <source>
        <dbReference type="EMBL" id="KAE9386595.1"/>
    </source>
</evidence>
<protein>
    <submittedName>
        <fullName evidence="3">Uncharacterized protein</fullName>
    </submittedName>
</protein>
<proteinExistence type="predicted"/>
<feature type="region of interest" description="Disordered" evidence="1">
    <location>
        <begin position="51"/>
        <end position="76"/>
    </location>
</feature>